<gene>
    <name evidence="2" type="ORF">ALQ04_04515</name>
</gene>
<proteinExistence type="predicted"/>
<sequence length="143" mass="16557">MPISDILEFDSGQSDWFARMPINLEALSERTQSMKTRTFLRKPRQSSRRDTRPRFPSRSPKPSSTQLQIVSAMYAYLMTSWEELPDKNKHALGFDFVVGSEGEEKALSHMARLFLDYADLSFRRALIARRRRLGIDEASRAVE</sequence>
<feature type="region of interest" description="Disordered" evidence="1">
    <location>
        <begin position="33"/>
        <end position="65"/>
    </location>
</feature>
<comment type="caution">
    <text evidence="2">The sequence shown here is derived from an EMBL/GenBank/DDBJ whole genome shotgun (WGS) entry which is preliminary data.</text>
</comment>
<evidence type="ECO:0000256" key="1">
    <source>
        <dbReference type="SAM" id="MobiDB-lite"/>
    </source>
</evidence>
<dbReference type="Proteomes" id="UP000277236">
    <property type="component" value="Unassembled WGS sequence"/>
</dbReference>
<dbReference type="EMBL" id="RBRE01000047">
    <property type="protein sequence ID" value="RMQ45794.1"/>
    <property type="molecule type" value="Genomic_DNA"/>
</dbReference>
<organism evidence="2 3">
    <name type="scientific">Pseudomonas cichorii</name>
    <dbReference type="NCBI Taxonomy" id="36746"/>
    <lineage>
        <taxon>Bacteria</taxon>
        <taxon>Pseudomonadati</taxon>
        <taxon>Pseudomonadota</taxon>
        <taxon>Gammaproteobacteria</taxon>
        <taxon>Pseudomonadales</taxon>
        <taxon>Pseudomonadaceae</taxon>
        <taxon>Pseudomonas</taxon>
    </lineage>
</organism>
<evidence type="ECO:0000313" key="2">
    <source>
        <dbReference type="EMBL" id="RMQ45794.1"/>
    </source>
</evidence>
<feature type="compositionally biased region" description="Low complexity" evidence="1">
    <location>
        <begin position="54"/>
        <end position="64"/>
    </location>
</feature>
<reference evidence="2 3" key="1">
    <citation type="submission" date="2018-08" db="EMBL/GenBank/DDBJ databases">
        <title>Recombination of ecologically and evolutionarily significant loci maintains genetic cohesion in the Pseudomonas syringae species complex.</title>
        <authorList>
            <person name="Dillon M."/>
            <person name="Thakur S."/>
            <person name="Almeida R.N.D."/>
            <person name="Weir B.S."/>
            <person name="Guttman D.S."/>
        </authorList>
    </citation>
    <scope>NUCLEOTIDE SEQUENCE [LARGE SCALE GENOMIC DNA]</scope>
    <source>
        <strain evidence="2 3">ICMP 3353</strain>
    </source>
</reference>
<protein>
    <submittedName>
        <fullName evidence="2">Uncharacterized protein</fullName>
    </submittedName>
</protein>
<evidence type="ECO:0000313" key="3">
    <source>
        <dbReference type="Proteomes" id="UP000277236"/>
    </source>
</evidence>
<dbReference type="AlphaFoldDB" id="A0A3M4LXG7"/>
<name>A0A3M4LXG7_PSECI</name>
<accession>A0A3M4LXG7</accession>